<evidence type="ECO:0000313" key="3">
    <source>
        <dbReference type="Proteomes" id="UP001278766"/>
    </source>
</evidence>
<protein>
    <recommendedName>
        <fullName evidence="1">AMP-dependent synthetase/ligase domain-containing protein</fullName>
    </recommendedName>
</protein>
<comment type="caution">
    <text evidence="2">The sequence shown here is derived from an EMBL/GenBank/DDBJ whole genome shotgun (WGS) entry which is preliminary data.</text>
</comment>
<reference evidence="2" key="2">
    <citation type="submission" date="2023-06" db="EMBL/GenBank/DDBJ databases">
        <authorList>
            <consortium name="Lawrence Berkeley National Laboratory"/>
            <person name="Haridas S."/>
            <person name="Hensen N."/>
            <person name="Bonometti L."/>
            <person name="Westerberg I."/>
            <person name="Brannstrom I.O."/>
            <person name="Guillou S."/>
            <person name="Cros-Aarteil S."/>
            <person name="Calhoun S."/>
            <person name="Kuo A."/>
            <person name="Mondo S."/>
            <person name="Pangilinan J."/>
            <person name="Riley R."/>
            <person name="Labutti K."/>
            <person name="Andreopoulos B."/>
            <person name="Lipzen A."/>
            <person name="Chen C."/>
            <person name="Yanf M."/>
            <person name="Daum C."/>
            <person name="Ng V."/>
            <person name="Clum A."/>
            <person name="Steindorff A."/>
            <person name="Ohm R."/>
            <person name="Martin F."/>
            <person name="Silar P."/>
            <person name="Natvig D."/>
            <person name="Lalanne C."/>
            <person name="Gautier V."/>
            <person name="Ament-Velasquez S.L."/>
            <person name="Kruys A."/>
            <person name="Hutchinson M.I."/>
            <person name="Powell A.J."/>
            <person name="Barry K."/>
            <person name="Miller A.N."/>
            <person name="Grigoriev I.V."/>
            <person name="Debuchy R."/>
            <person name="Gladieux P."/>
            <person name="Thoren M.H."/>
            <person name="Johannesson H."/>
        </authorList>
    </citation>
    <scope>NUCLEOTIDE SEQUENCE</scope>
    <source>
        <strain evidence="2">CBS 168.71</strain>
    </source>
</reference>
<evidence type="ECO:0000259" key="1">
    <source>
        <dbReference type="Pfam" id="PF00501"/>
    </source>
</evidence>
<dbReference type="CDD" id="cd04433">
    <property type="entry name" value="AFD_class_I"/>
    <property type="match status" value="1"/>
</dbReference>
<dbReference type="Gene3D" id="3.40.50.12780">
    <property type="entry name" value="N-terminal domain of ligase-like"/>
    <property type="match status" value="1"/>
</dbReference>
<dbReference type="SUPFAM" id="SSF56801">
    <property type="entry name" value="Acetyl-CoA synthetase-like"/>
    <property type="match status" value="1"/>
</dbReference>
<gene>
    <name evidence="2" type="ORF">B0H64DRAFT_440737</name>
</gene>
<dbReference type="Gene3D" id="3.30.300.30">
    <property type="match status" value="1"/>
</dbReference>
<feature type="domain" description="AMP-dependent synthetase/ligase" evidence="1">
    <location>
        <begin position="72"/>
        <end position="312"/>
    </location>
</feature>
<dbReference type="Pfam" id="PF00501">
    <property type="entry name" value="AMP-binding"/>
    <property type="match status" value="1"/>
</dbReference>
<organism evidence="2 3">
    <name type="scientific">Chaetomium fimeti</name>
    <dbReference type="NCBI Taxonomy" id="1854472"/>
    <lineage>
        <taxon>Eukaryota</taxon>
        <taxon>Fungi</taxon>
        <taxon>Dikarya</taxon>
        <taxon>Ascomycota</taxon>
        <taxon>Pezizomycotina</taxon>
        <taxon>Sordariomycetes</taxon>
        <taxon>Sordariomycetidae</taxon>
        <taxon>Sordariales</taxon>
        <taxon>Chaetomiaceae</taxon>
        <taxon>Chaetomium</taxon>
    </lineage>
</organism>
<dbReference type="InterPro" id="IPR020845">
    <property type="entry name" value="AMP-binding_CS"/>
</dbReference>
<reference evidence="2" key="1">
    <citation type="journal article" date="2023" name="Mol. Phylogenet. Evol.">
        <title>Genome-scale phylogeny and comparative genomics of the fungal order Sordariales.</title>
        <authorList>
            <person name="Hensen N."/>
            <person name="Bonometti L."/>
            <person name="Westerberg I."/>
            <person name="Brannstrom I.O."/>
            <person name="Guillou S."/>
            <person name="Cros-Aarteil S."/>
            <person name="Calhoun S."/>
            <person name="Haridas S."/>
            <person name="Kuo A."/>
            <person name="Mondo S."/>
            <person name="Pangilinan J."/>
            <person name="Riley R."/>
            <person name="LaButti K."/>
            <person name="Andreopoulos B."/>
            <person name="Lipzen A."/>
            <person name="Chen C."/>
            <person name="Yan M."/>
            <person name="Daum C."/>
            <person name="Ng V."/>
            <person name="Clum A."/>
            <person name="Steindorff A."/>
            <person name="Ohm R.A."/>
            <person name="Martin F."/>
            <person name="Silar P."/>
            <person name="Natvig D.O."/>
            <person name="Lalanne C."/>
            <person name="Gautier V."/>
            <person name="Ament-Velasquez S.L."/>
            <person name="Kruys A."/>
            <person name="Hutchinson M.I."/>
            <person name="Powell A.J."/>
            <person name="Barry K."/>
            <person name="Miller A.N."/>
            <person name="Grigoriev I.V."/>
            <person name="Debuchy R."/>
            <person name="Gladieux P."/>
            <person name="Hiltunen Thoren M."/>
            <person name="Johannesson H."/>
        </authorList>
    </citation>
    <scope>NUCLEOTIDE SEQUENCE</scope>
    <source>
        <strain evidence="2">CBS 168.71</strain>
    </source>
</reference>
<dbReference type="PROSITE" id="PS00455">
    <property type="entry name" value="AMP_BINDING"/>
    <property type="match status" value="1"/>
</dbReference>
<dbReference type="GO" id="GO:0016405">
    <property type="term" value="F:CoA-ligase activity"/>
    <property type="evidence" value="ECO:0007669"/>
    <property type="project" value="TreeGrafter"/>
</dbReference>
<dbReference type="GeneID" id="87843450"/>
<dbReference type="AlphaFoldDB" id="A0AAE0HIL0"/>
<dbReference type="InterPro" id="IPR042099">
    <property type="entry name" value="ANL_N_sf"/>
</dbReference>
<dbReference type="PANTHER" id="PTHR24096">
    <property type="entry name" value="LONG-CHAIN-FATTY-ACID--COA LIGASE"/>
    <property type="match status" value="1"/>
</dbReference>
<proteinExistence type="predicted"/>
<dbReference type="InterPro" id="IPR000873">
    <property type="entry name" value="AMP-dep_synth/lig_dom"/>
</dbReference>
<dbReference type="InterPro" id="IPR045851">
    <property type="entry name" value="AMP-bd_C_sf"/>
</dbReference>
<dbReference type="EMBL" id="JAUEPN010000003">
    <property type="protein sequence ID" value="KAK3297264.1"/>
    <property type="molecule type" value="Genomic_DNA"/>
</dbReference>
<name>A0AAE0HIL0_9PEZI</name>
<accession>A0AAE0HIL0</accession>
<evidence type="ECO:0000313" key="2">
    <source>
        <dbReference type="EMBL" id="KAK3297264.1"/>
    </source>
</evidence>
<dbReference type="RefSeq" id="XP_062660778.1">
    <property type="nucleotide sequence ID" value="XM_062806502.1"/>
</dbReference>
<keyword evidence="3" id="KW-1185">Reference proteome</keyword>
<dbReference type="Proteomes" id="UP001278766">
    <property type="component" value="Unassembled WGS sequence"/>
</dbReference>
<sequence>MAHVLRLPESEADLRASFDMMPAVVVVQDEAAARLADDARAVVQSASTTGEAPRSFLGLCLSRLSEPRPGWVSLADVAEMSFTDSESTVDASAVDDRLDRVVQIFFTSGSSGAAKGVAKTVKNLAASTATMRDPRPGSTVGVVLGGNFASLASTAPYLLWNSGNTAVLPSPDFSWTAVIRAMETCRITDINMMRTQLSILLENRDFSVEKVASRRCVGLSGELVTKDFVNKAHEVLPGTVVTSRYGMSEVTGLFGWPGGVPNPVPDHDGVASCGIPMPGTRVRVVNEKGLVAGLGEAGELHVGSDATIERYFHMRPGDKGGSESFYEDGFGRWFKTGDIGVIDKAGYVYVVGRKKDLIKNVTGIIQPHMIESCLSTGFNVQTQVIGLPSPMNGEVPYPIVDRLPEGTSQGDMREYFSNAVGSSYCLGTVLTLEQLGMKSWPLTVTGKVLKRELEYAATEYMRKHPQLGLASYTIASS</sequence>